<name>A0ABN0UA50_9GAMM</name>
<accession>A0ABN0UA50</accession>
<evidence type="ECO:0000313" key="3">
    <source>
        <dbReference type="Proteomes" id="UP001500657"/>
    </source>
</evidence>
<protein>
    <recommendedName>
        <fullName evidence="1">Restriction endonuclease type IV Mrr domain-containing protein</fullName>
    </recommendedName>
</protein>
<sequence>MSENAIWGIHAGRTGDADVLFLKQNCIALGWDAMGDLSELSPDREAFRQRYVQAYPNAKKGGIATVSGVPFRFLHEMKQGDLVAYPSKQDKQIHIGRIVGEYRYEPSGEKGYPHRRKVKWLKHVPRLDFTQGALYEIGSALSLFQIKNYADEFRAVVEGKDTAVVTVDQDETVSGVSEEIEDTTRDFVLKRLAQQLKGLPLEGFVVHLLQCMGYHARLTPKNEPSVDVIAHKDDLGIEPPIIKVQVKSSPGTATDKDVSALYGKLSLSEYGLFITLGTFSPQSRNFEQSKANLRLIDGDELVELIFQHYEKFDSQHKGMIPLKRVYVPQVLGSD</sequence>
<dbReference type="RefSeq" id="WP_343880172.1">
    <property type="nucleotide sequence ID" value="NZ_BAAAFO010000001.1"/>
</dbReference>
<dbReference type="PANTHER" id="PTHR30015">
    <property type="entry name" value="MRR RESTRICTION SYSTEM PROTEIN"/>
    <property type="match status" value="1"/>
</dbReference>
<gene>
    <name evidence="2" type="ORF">GCM10009126_06840</name>
</gene>
<dbReference type="InterPro" id="IPR011335">
    <property type="entry name" value="Restrct_endonuc-II-like"/>
</dbReference>
<dbReference type="Gene3D" id="3.40.1350.10">
    <property type="match status" value="1"/>
</dbReference>
<dbReference type="Proteomes" id="UP001500657">
    <property type="component" value="Unassembled WGS sequence"/>
</dbReference>
<reference evidence="2 3" key="1">
    <citation type="journal article" date="2019" name="Int. J. Syst. Evol. Microbiol.">
        <title>The Global Catalogue of Microorganisms (GCM) 10K type strain sequencing project: providing services to taxonomists for standard genome sequencing and annotation.</title>
        <authorList>
            <consortium name="The Broad Institute Genomics Platform"/>
            <consortium name="The Broad Institute Genome Sequencing Center for Infectious Disease"/>
            <person name="Wu L."/>
            <person name="Ma J."/>
        </authorList>
    </citation>
    <scope>NUCLEOTIDE SEQUENCE [LARGE SCALE GENOMIC DNA]</scope>
    <source>
        <strain evidence="2 3">JCM 16242</strain>
    </source>
</reference>
<evidence type="ECO:0000313" key="2">
    <source>
        <dbReference type="EMBL" id="GAA0243774.1"/>
    </source>
</evidence>
<feature type="domain" description="Restriction endonuclease type IV Mrr" evidence="1">
    <location>
        <begin position="195"/>
        <end position="305"/>
    </location>
</feature>
<comment type="caution">
    <text evidence="2">The sequence shown here is derived from an EMBL/GenBank/DDBJ whole genome shotgun (WGS) entry which is preliminary data.</text>
</comment>
<dbReference type="PANTHER" id="PTHR30015:SF7">
    <property type="entry name" value="TYPE IV METHYL-DIRECTED RESTRICTION ENZYME ECOKMRR"/>
    <property type="match status" value="1"/>
</dbReference>
<organism evidence="2 3">
    <name type="scientific">Rhodanobacter caeni</name>
    <dbReference type="NCBI Taxonomy" id="657654"/>
    <lineage>
        <taxon>Bacteria</taxon>
        <taxon>Pseudomonadati</taxon>
        <taxon>Pseudomonadota</taxon>
        <taxon>Gammaproteobacteria</taxon>
        <taxon>Lysobacterales</taxon>
        <taxon>Rhodanobacteraceae</taxon>
        <taxon>Rhodanobacter</taxon>
    </lineage>
</organism>
<keyword evidence="3" id="KW-1185">Reference proteome</keyword>
<dbReference type="Pfam" id="PF04471">
    <property type="entry name" value="Mrr_cat"/>
    <property type="match status" value="1"/>
</dbReference>
<dbReference type="InterPro" id="IPR007560">
    <property type="entry name" value="Restrct_endonuc_IV_Mrr"/>
</dbReference>
<dbReference type="InterPro" id="IPR011856">
    <property type="entry name" value="tRNA_endonuc-like_dom_sf"/>
</dbReference>
<dbReference type="EMBL" id="BAAAFO010000001">
    <property type="protein sequence ID" value="GAA0243774.1"/>
    <property type="molecule type" value="Genomic_DNA"/>
</dbReference>
<dbReference type="InterPro" id="IPR052906">
    <property type="entry name" value="Type_IV_Methyl-Rstrct_Enzyme"/>
</dbReference>
<evidence type="ECO:0000259" key="1">
    <source>
        <dbReference type="Pfam" id="PF04471"/>
    </source>
</evidence>
<proteinExistence type="predicted"/>
<dbReference type="SUPFAM" id="SSF52980">
    <property type="entry name" value="Restriction endonuclease-like"/>
    <property type="match status" value="1"/>
</dbReference>